<dbReference type="EMBL" id="CP099421">
    <property type="protein sequence ID" value="USW52915.1"/>
    <property type="molecule type" value="Genomic_DNA"/>
</dbReference>
<evidence type="ECO:0000256" key="2">
    <source>
        <dbReference type="SAM" id="SignalP"/>
    </source>
</evidence>
<dbReference type="AlphaFoldDB" id="A0A9Q9AUT1"/>
<protein>
    <submittedName>
        <fullName evidence="3">Uncharacterized protein</fullName>
    </submittedName>
</protein>
<accession>A0A9Q9AUT1</accession>
<dbReference type="OrthoDB" id="10441177at2759"/>
<feature type="compositionally biased region" description="Basic and acidic residues" evidence="1">
    <location>
        <begin position="128"/>
        <end position="139"/>
    </location>
</feature>
<name>A0A9Q9AUT1_9PEZI</name>
<evidence type="ECO:0000313" key="3">
    <source>
        <dbReference type="EMBL" id="USW52915.1"/>
    </source>
</evidence>
<feature type="region of interest" description="Disordered" evidence="1">
    <location>
        <begin position="126"/>
        <end position="146"/>
    </location>
</feature>
<evidence type="ECO:0000256" key="1">
    <source>
        <dbReference type="SAM" id="MobiDB-lite"/>
    </source>
</evidence>
<feature type="chain" id="PRO_5040414875" evidence="2">
    <location>
        <begin position="17"/>
        <end position="382"/>
    </location>
</feature>
<keyword evidence="2" id="KW-0732">Signal</keyword>
<dbReference type="Proteomes" id="UP001056384">
    <property type="component" value="Chromosome 4"/>
</dbReference>
<sequence>MVSLLLPVLLATAALASPPPAGYGYCATVNKKISAASEQSSATAYCSSYLSVPVYTSKVVRTTTTTTTKNGGKCTSTVTAPEITSVVTSTITSIADTVKFSTTTTVTDVVTSTPDATTVYTCQVPFKRPRDGPRRRDVQGSKPKKPKCLSSYTAKTAISSACSCVSVRPSTTTIATKTSTVTQTVTERRAKGGVTTTTPTKIVTSLVTEAKTVSTTTTLTERVTTTTAGPTQTVNAIQPPDGFAIGAWKEGSAYNGFYLITERGSTDPAIFYNQEGRDLTVFALQQGDRLRDLINYGYAAGAPDSPYQDPLAIGFLDRDADNGASCSVEVKDDFMCYVNCAIGDKTTNYICADGSWYIGTDSEAKPGCERFTPLAVFSQIQK</sequence>
<gene>
    <name evidence="3" type="ORF">Slin15195_G062340</name>
</gene>
<reference evidence="3" key="1">
    <citation type="submission" date="2022-06" db="EMBL/GenBank/DDBJ databases">
        <title>Complete genome sequences of two strains of the flax pathogen Septoria linicola.</title>
        <authorList>
            <person name="Lapalu N."/>
            <person name="Simon A."/>
            <person name="Demenou B."/>
            <person name="Paumier D."/>
            <person name="Guillot M.-P."/>
            <person name="Gout L."/>
            <person name="Valade R."/>
        </authorList>
    </citation>
    <scope>NUCLEOTIDE SEQUENCE</scope>
    <source>
        <strain evidence="3">SE15195</strain>
    </source>
</reference>
<keyword evidence="4" id="KW-1185">Reference proteome</keyword>
<evidence type="ECO:0000313" key="4">
    <source>
        <dbReference type="Proteomes" id="UP001056384"/>
    </source>
</evidence>
<feature type="signal peptide" evidence="2">
    <location>
        <begin position="1"/>
        <end position="16"/>
    </location>
</feature>
<proteinExistence type="predicted"/>
<organism evidence="3 4">
    <name type="scientific">Septoria linicola</name>
    <dbReference type="NCBI Taxonomy" id="215465"/>
    <lineage>
        <taxon>Eukaryota</taxon>
        <taxon>Fungi</taxon>
        <taxon>Dikarya</taxon>
        <taxon>Ascomycota</taxon>
        <taxon>Pezizomycotina</taxon>
        <taxon>Dothideomycetes</taxon>
        <taxon>Dothideomycetidae</taxon>
        <taxon>Mycosphaerellales</taxon>
        <taxon>Mycosphaerellaceae</taxon>
        <taxon>Septoria</taxon>
    </lineage>
</organism>